<name>A0A7K1V1L3_9NOCA</name>
<dbReference type="Proteomes" id="UP000466794">
    <property type="component" value="Unassembled WGS sequence"/>
</dbReference>
<comment type="caution">
    <text evidence="2">The sequence shown here is derived from an EMBL/GenBank/DDBJ whole genome shotgun (WGS) entry which is preliminary data.</text>
</comment>
<protein>
    <submittedName>
        <fullName evidence="2">Uncharacterized protein</fullName>
    </submittedName>
</protein>
<dbReference type="AlphaFoldDB" id="A0A7K1V1L3"/>
<keyword evidence="1" id="KW-0812">Transmembrane</keyword>
<evidence type="ECO:0000256" key="1">
    <source>
        <dbReference type="SAM" id="Phobius"/>
    </source>
</evidence>
<dbReference type="EMBL" id="WRPP01000005">
    <property type="protein sequence ID" value="MVU80309.1"/>
    <property type="molecule type" value="Genomic_DNA"/>
</dbReference>
<feature type="transmembrane region" description="Helical" evidence="1">
    <location>
        <begin position="12"/>
        <end position="30"/>
    </location>
</feature>
<sequence>MSTHTPERATPEHISIMGWIARGLALVIFVPPRLAWEALKGLAHLIAATLRLFVEHLLEPLWILFRDWVYRPLRNFVRNYLWHWLIQQLLFGMVLTPLGAFLLAYFLRPIQRAIEEWLWRRVLKPAFRWTVWNVVAPTLLAIVWFIEHIVNPIITWLIIWPLVQLWRWVLRPLVHVVLVTCAFGWRMATTVVEFTVVAPCRWLNRTVLQPLFAAIARARHALAKPVRWAYRRVIMPWRARAAEVWTLIFGG</sequence>
<reference evidence="2 3" key="1">
    <citation type="submission" date="2019-12" db="EMBL/GenBank/DDBJ databases">
        <title>Nocardia sp. nov. ET3-3 isolated from soil.</title>
        <authorList>
            <person name="Kanchanasin P."/>
            <person name="Tanasupawat S."/>
            <person name="Yuki M."/>
            <person name="Kudo T."/>
        </authorList>
    </citation>
    <scope>NUCLEOTIDE SEQUENCE [LARGE SCALE GENOMIC DNA]</scope>
    <source>
        <strain evidence="2 3">ET3-3</strain>
    </source>
</reference>
<accession>A0A7K1V1L3</accession>
<keyword evidence="1" id="KW-0472">Membrane</keyword>
<gene>
    <name evidence="2" type="ORF">GPX89_24055</name>
</gene>
<evidence type="ECO:0000313" key="2">
    <source>
        <dbReference type="EMBL" id="MVU80309.1"/>
    </source>
</evidence>
<proteinExistence type="predicted"/>
<evidence type="ECO:0000313" key="3">
    <source>
        <dbReference type="Proteomes" id="UP000466794"/>
    </source>
</evidence>
<keyword evidence="1" id="KW-1133">Transmembrane helix</keyword>
<keyword evidence="3" id="KW-1185">Reference proteome</keyword>
<dbReference type="RefSeq" id="WP_157389981.1">
    <property type="nucleotide sequence ID" value="NZ_WRPP01000005.1"/>
</dbReference>
<organism evidence="2 3">
    <name type="scientific">Nocardia terrae</name>
    <dbReference type="NCBI Taxonomy" id="2675851"/>
    <lineage>
        <taxon>Bacteria</taxon>
        <taxon>Bacillati</taxon>
        <taxon>Actinomycetota</taxon>
        <taxon>Actinomycetes</taxon>
        <taxon>Mycobacteriales</taxon>
        <taxon>Nocardiaceae</taxon>
        <taxon>Nocardia</taxon>
    </lineage>
</organism>
<feature type="transmembrane region" description="Helical" evidence="1">
    <location>
        <begin position="85"/>
        <end position="107"/>
    </location>
</feature>